<keyword evidence="1" id="KW-0812">Transmembrane</keyword>
<feature type="transmembrane region" description="Helical" evidence="1">
    <location>
        <begin position="34"/>
        <end position="51"/>
    </location>
</feature>
<dbReference type="RefSeq" id="WP_074648868.1">
    <property type="nucleotide sequence ID" value="NZ_FOIL01000007.1"/>
</dbReference>
<feature type="transmembrane region" description="Helical" evidence="1">
    <location>
        <begin position="120"/>
        <end position="143"/>
    </location>
</feature>
<dbReference type="InterPro" id="IPR009936">
    <property type="entry name" value="DUF1468"/>
</dbReference>
<feature type="transmembrane region" description="Helical" evidence="1">
    <location>
        <begin position="71"/>
        <end position="89"/>
    </location>
</feature>
<feature type="transmembrane region" description="Helical" evidence="1">
    <location>
        <begin position="95"/>
        <end position="113"/>
    </location>
</feature>
<feature type="transmembrane region" description="Helical" evidence="1">
    <location>
        <begin position="7"/>
        <end position="28"/>
    </location>
</feature>
<reference evidence="4" key="1">
    <citation type="submission" date="2016-10" db="EMBL/GenBank/DDBJ databases">
        <authorList>
            <person name="Varghese N."/>
            <person name="Submissions S."/>
        </authorList>
    </citation>
    <scope>NUCLEOTIDE SEQUENCE [LARGE SCALE GENOMIC DNA]</scope>
    <source>
        <strain evidence="4">KH1P1</strain>
    </source>
</reference>
<dbReference type="eggNOG" id="ENOG5033KHK">
    <property type="taxonomic scope" value="Bacteria"/>
</dbReference>
<dbReference type="STRING" id="1526.SAMN02910262_00536"/>
<feature type="domain" description="DUF1468" evidence="2">
    <location>
        <begin position="10"/>
        <end position="142"/>
    </location>
</feature>
<sequence length="157" mass="17490">MKTKHPDFYIGIVLFFVSLLIICFALGISGEAKIVPTSLGIAMLAFSVVIARNGITASEKKDDKPETLSGLFRGTKTALTFTLLTFAYFVAFEVIGYWIATLVFMVVFQWYMGVRSAKQIILVTAVYLIASFVLFVVILQLPIYKVGLTGPLFRFIR</sequence>
<evidence type="ECO:0000313" key="4">
    <source>
        <dbReference type="Proteomes" id="UP000199820"/>
    </source>
</evidence>
<dbReference type="EMBL" id="FOIL01000007">
    <property type="protein sequence ID" value="SET18489.1"/>
    <property type="molecule type" value="Genomic_DNA"/>
</dbReference>
<accession>A0A1I0CHA0</accession>
<evidence type="ECO:0000256" key="1">
    <source>
        <dbReference type="SAM" id="Phobius"/>
    </source>
</evidence>
<protein>
    <submittedName>
        <fullName evidence="3">Tripartite tricarboxylate transporter TctB family protein</fullName>
    </submittedName>
</protein>
<proteinExistence type="predicted"/>
<keyword evidence="4" id="KW-1185">Reference proteome</keyword>
<evidence type="ECO:0000313" key="3">
    <source>
        <dbReference type="EMBL" id="SET18489.1"/>
    </source>
</evidence>
<keyword evidence="1" id="KW-0472">Membrane</keyword>
<dbReference type="Proteomes" id="UP000199820">
    <property type="component" value="Unassembled WGS sequence"/>
</dbReference>
<evidence type="ECO:0000259" key="2">
    <source>
        <dbReference type="Pfam" id="PF07331"/>
    </source>
</evidence>
<dbReference type="AlphaFoldDB" id="A0A1I0CHA0"/>
<name>A0A1I0CHA0_9FIRM</name>
<dbReference type="Pfam" id="PF07331">
    <property type="entry name" value="TctB"/>
    <property type="match status" value="1"/>
</dbReference>
<gene>
    <name evidence="3" type="ORF">SAMN04487771_100737</name>
</gene>
<keyword evidence="1" id="KW-1133">Transmembrane helix</keyword>
<organism evidence="3 4">
    <name type="scientific">[Clostridium] aminophilum</name>
    <dbReference type="NCBI Taxonomy" id="1526"/>
    <lineage>
        <taxon>Bacteria</taxon>
        <taxon>Bacillati</taxon>
        <taxon>Bacillota</taxon>
        <taxon>Clostridia</taxon>
        <taxon>Lachnospirales</taxon>
        <taxon>Lachnospiraceae</taxon>
    </lineage>
</organism>